<name>A0AA38UJ67_9AGAR</name>
<dbReference type="InterPro" id="IPR036866">
    <property type="entry name" value="RibonucZ/Hydroxyglut_hydro"/>
</dbReference>
<dbReference type="Gene3D" id="3.60.15.10">
    <property type="entry name" value="Ribonuclease Z/Hydroxyacylglutathione hydrolase-like"/>
    <property type="match status" value="1"/>
</dbReference>
<evidence type="ECO:0000313" key="1">
    <source>
        <dbReference type="EMBL" id="KAJ3842896.1"/>
    </source>
</evidence>
<dbReference type="SUPFAM" id="SSF56281">
    <property type="entry name" value="Metallo-hydrolase/oxidoreductase"/>
    <property type="match status" value="1"/>
</dbReference>
<dbReference type="GO" id="GO:0004115">
    <property type="term" value="F:3',5'-cyclic-AMP phosphodiesterase activity"/>
    <property type="evidence" value="ECO:0007669"/>
    <property type="project" value="InterPro"/>
</dbReference>
<protein>
    <submittedName>
        <fullName evidence="1">cAMP phosphodiesterases class-II-domain-containing protein</fullName>
    </submittedName>
</protein>
<dbReference type="GO" id="GO:0006198">
    <property type="term" value="P:cAMP catabolic process"/>
    <property type="evidence" value="ECO:0007669"/>
    <property type="project" value="InterPro"/>
</dbReference>
<dbReference type="Proteomes" id="UP001163846">
    <property type="component" value="Unassembled WGS sequence"/>
</dbReference>
<evidence type="ECO:0000313" key="2">
    <source>
        <dbReference type="Proteomes" id="UP001163846"/>
    </source>
</evidence>
<proteinExistence type="predicted"/>
<dbReference type="GO" id="GO:1902660">
    <property type="term" value="P:negative regulation of glucose mediated signaling pathway"/>
    <property type="evidence" value="ECO:0007669"/>
    <property type="project" value="TreeGrafter"/>
</dbReference>
<dbReference type="CDD" id="cd07735">
    <property type="entry name" value="class_II_PDE_MBL-fold"/>
    <property type="match status" value="1"/>
</dbReference>
<keyword evidence="2" id="KW-1185">Reference proteome</keyword>
<dbReference type="InterPro" id="IPR000396">
    <property type="entry name" value="Pdiesterase2"/>
</dbReference>
<dbReference type="PANTHER" id="PTHR28283">
    <property type="entry name" value="3',5'-CYCLIC-NUCLEOTIDE PHOSPHODIESTERASE 1"/>
    <property type="match status" value="1"/>
</dbReference>
<reference evidence="1" key="1">
    <citation type="submission" date="2022-08" db="EMBL/GenBank/DDBJ databases">
        <authorList>
            <consortium name="DOE Joint Genome Institute"/>
            <person name="Min B."/>
            <person name="Riley R."/>
            <person name="Sierra-Patev S."/>
            <person name="Naranjo-Ortiz M."/>
            <person name="Looney B."/>
            <person name="Konkel Z."/>
            <person name="Slot J.C."/>
            <person name="Sakamoto Y."/>
            <person name="Steenwyk J.L."/>
            <person name="Rokas A."/>
            <person name="Carro J."/>
            <person name="Camarero S."/>
            <person name="Ferreira P."/>
            <person name="Molpeceres G."/>
            <person name="Ruiz-Duenas F.J."/>
            <person name="Serrano A."/>
            <person name="Henrissat B."/>
            <person name="Drula E."/>
            <person name="Hughes K.W."/>
            <person name="Mata J.L."/>
            <person name="Ishikawa N.K."/>
            <person name="Vargas-Isla R."/>
            <person name="Ushijima S."/>
            <person name="Smith C.A."/>
            <person name="Ahrendt S."/>
            <person name="Andreopoulos W."/>
            <person name="He G."/>
            <person name="Labutti K."/>
            <person name="Lipzen A."/>
            <person name="Ng V."/>
            <person name="Sandor L."/>
            <person name="Barry K."/>
            <person name="Martinez A.T."/>
            <person name="Xiao Y."/>
            <person name="Gibbons J.G."/>
            <person name="Terashima K."/>
            <person name="Hibbett D.S."/>
            <person name="Grigoriev I.V."/>
        </authorList>
    </citation>
    <scope>NUCLEOTIDE SEQUENCE</scope>
    <source>
        <strain evidence="1">TFB9207</strain>
    </source>
</reference>
<accession>A0AA38UJ67</accession>
<dbReference type="PANTHER" id="PTHR28283:SF1">
    <property type="entry name" value="3',5'-CYCLIC-NUCLEOTIDE PHOSPHODIESTERASE 1"/>
    <property type="match status" value="1"/>
</dbReference>
<organism evidence="1 2">
    <name type="scientific">Lentinula raphanica</name>
    <dbReference type="NCBI Taxonomy" id="153919"/>
    <lineage>
        <taxon>Eukaryota</taxon>
        <taxon>Fungi</taxon>
        <taxon>Dikarya</taxon>
        <taxon>Basidiomycota</taxon>
        <taxon>Agaricomycotina</taxon>
        <taxon>Agaricomycetes</taxon>
        <taxon>Agaricomycetidae</taxon>
        <taxon>Agaricales</taxon>
        <taxon>Marasmiineae</taxon>
        <taxon>Omphalotaceae</taxon>
        <taxon>Lentinula</taxon>
    </lineage>
</organism>
<dbReference type="PRINTS" id="PR00388">
    <property type="entry name" value="PDIESTERASE2"/>
</dbReference>
<comment type="caution">
    <text evidence="1">The sequence shown here is derived from an EMBL/GenBank/DDBJ whole genome shotgun (WGS) entry which is preliminary data.</text>
</comment>
<dbReference type="EMBL" id="MU805991">
    <property type="protein sequence ID" value="KAJ3842896.1"/>
    <property type="molecule type" value="Genomic_DNA"/>
</dbReference>
<gene>
    <name evidence="1" type="ORF">F5878DRAFT_348313</name>
</gene>
<dbReference type="Pfam" id="PF02112">
    <property type="entry name" value="PDEase_II"/>
    <property type="match status" value="1"/>
</dbReference>
<dbReference type="AlphaFoldDB" id="A0AA38UJ67"/>
<dbReference type="GO" id="GO:0047555">
    <property type="term" value="F:3',5'-cyclic-GMP phosphodiesterase activity"/>
    <property type="evidence" value="ECO:0007669"/>
    <property type="project" value="TreeGrafter"/>
</dbReference>
<sequence>MDNSEPAFALVCVGSGGGPLESDLSGYLLKPFNAGWEAGILALEAGSGQGTLKRLLEQEPDLFKTQSSTNRTYSASEIYSFVRCFLITHAHLDHISSLVVSTGSSGGPRKRVYAHPHTLEDLEGIYNWRIWPNLASYDENDDEFKLLYSPIPANGSYHTVFPDVSVQLVPINHGTTDSGPYSSSAFFIRSDSHPSKREFLFFGDVEPDSITSSTPKIINVWRKAAPMIPDTLSTIFIECSWPSGRPDNMLHGHLTPEHLRDELVALATEVYYFRNSSSRGRLRPQRKRQRRTTLSADELRGLLTGVRVYIIHCKDQSSLDDGPSIRAIIAGQVRSLVQAAELGAEILSADQGMYISACFRFVLLFVFVFRIRLTAVSSRSYLKANKRISWDCSWDGTNLFVLHEGESGCCIT</sequence>